<comment type="caution">
    <text evidence="3">The sequence shown here is derived from an EMBL/GenBank/DDBJ whole genome shotgun (WGS) entry which is preliminary data.</text>
</comment>
<gene>
    <name evidence="2" type="ORF">PR001_g5172</name>
    <name evidence="1" type="ORF">PR002_g15654</name>
    <name evidence="3" type="ORF">PR003_g5132</name>
</gene>
<dbReference type="EMBL" id="QXFV01000226">
    <property type="protein sequence ID" value="KAE9044922.1"/>
    <property type="molecule type" value="Genomic_DNA"/>
</dbReference>
<evidence type="ECO:0000313" key="3">
    <source>
        <dbReference type="EMBL" id="KAE9350935.1"/>
    </source>
</evidence>
<dbReference type="EMBL" id="QXFU01001152">
    <property type="protein sequence ID" value="KAE9009304.1"/>
    <property type="molecule type" value="Genomic_DNA"/>
</dbReference>
<dbReference type="Proteomes" id="UP000435112">
    <property type="component" value="Unassembled WGS sequence"/>
</dbReference>
<accession>A0A6A4FKB6</accession>
<dbReference type="EMBL" id="QXFT01000207">
    <property type="protein sequence ID" value="KAE9350935.1"/>
    <property type="molecule type" value="Genomic_DNA"/>
</dbReference>
<keyword evidence="5" id="KW-1185">Reference proteome</keyword>
<sequence length="55" mass="5665">MLLSAGLPTAPASFGIPTLLAIQVIVAVQTRRCSVWSAPSPVPSYCSPMPPSPSL</sequence>
<dbReference type="AlphaFoldDB" id="A0A6A4FKB6"/>
<organism evidence="3 5">
    <name type="scientific">Phytophthora rubi</name>
    <dbReference type="NCBI Taxonomy" id="129364"/>
    <lineage>
        <taxon>Eukaryota</taxon>
        <taxon>Sar</taxon>
        <taxon>Stramenopiles</taxon>
        <taxon>Oomycota</taxon>
        <taxon>Peronosporomycetes</taxon>
        <taxon>Peronosporales</taxon>
        <taxon>Peronosporaceae</taxon>
        <taxon>Phytophthora</taxon>
    </lineage>
</organism>
<name>A0A6A4FKB6_9STRA</name>
<protein>
    <submittedName>
        <fullName evidence="3">Uncharacterized protein</fullName>
    </submittedName>
</protein>
<reference evidence="3 5" key="1">
    <citation type="submission" date="2018-08" db="EMBL/GenBank/DDBJ databases">
        <title>Genomic investigation of the strawberry pathogen Phytophthora fragariae indicates pathogenicity is determined by transcriptional variation in three key races.</title>
        <authorList>
            <person name="Adams T.M."/>
            <person name="Armitage A.D."/>
            <person name="Sobczyk M.K."/>
            <person name="Bates H.J."/>
            <person name="Dunwell J.M."/>
            <person name="Nellist C.F."/>
            <person name="Harrison R.J."/>
        </authorList>
    </citation>
    <scope>NUCLEOTIDE SEQUENCE [LARGE SCALE GENOMIC DNA]</scope>
    <source>
        <strain evidence="2 4">SCRP249</strain>
        <strain evidence="1 6">SCRP324</strain>
        <strain evidence="3 5">SCRP333</strain>
    </source>
</reference>
<dbReference type="Proteomes" id="UP000429607">
    <property type="component" value="Unassembled WGS sequence"/>
</dbReference>
<dbReference type="Proteomes" id="UP000434957">
    <property type="component" value="Unassembled WGS sequence"/>
</dbReference>
<proteinExistence type="predicted"/>
<evidence type="ECO:0000313" key="5">
    <source>
        <dbReference type="Proteomes" id="UP000434957"/>
    </source>
</evidence>
<evidence type="ECO:0000313" key="6">
    <source>
        <dbReference type="Proteomes" id="UP000435112"/>
    </source>
</evidence>
<dbReference type="OrthoDB" id="10352008at2759"/>
<evidence type="ECO:0000313" key="2">
    <source>
        <dbReference type="EMBL" id="KAE9044922.1"/>
    </source>
</evidence>
<evidence type="ECO:0000313" key="1">
    <source>
        <dbReference type="EMBL" id="KAE9009304.1"/>
    </source>
</evidence>
<evidence type="ECO:0000313" key="4">
    <source>
        <dbReference type="Proteomes" id="UP000429607"/>
    </source>
</evidence>